<gene>
    <name evidence="1" type="ordered locus">HELO_2497</name>
</gene>
<dbReference type="Gene3D" id="3.40.50.300">
    <property type="entry name" value="P-loop containing nucleotide triphosphate hydrolases"/>
    <property type="match status" value="1"/>
</dbReference>
<dbReference type="Proteomes" id="UP000008707">
    <property type="component" value="Chromosome"/>
</dbReference>
<dbReference type="PANTHER" id="PTHR37816:SF2">
    <property type="entry name" value="DNA TOPOLOGY MODULATION PROTEIN FLAR-RELATED PROTEIN"/>
    <property type="match status" value="1"/>
</dbReference>
<dbReference type="InterPro" id="IPR052922">
    <property type="entry name" value="Cytidylate_Kinase-2"/>
</dbReference>
<organism evidence="1 2">
    <name type="scientific">Halomonas elongata (strain ATCC 33173 / DSM 2581 / NBRC 15536 / NCIMB 2198 / 1H9)</name>
    <dbReference type="NCBI Taxonomy" id="768066"/>
    <lineage>
        <taxon>Bacteria</taxon>
        <taxon>Pseudomonadati</taxon>
        <taxon>Pseudomonadota</taxon>
        <taxon>Gammaproteobacteria</taxon>
        <taxon>Oceanospirillales</taxon>
        <taxon>Halomonadaceae</taxon>
        <taxon>Halomonas</taxon>
    </lineage>
</organism>
<dbReference type="PANTHER" id="PTHR37816">
    <property type="entry name" value="YALI0E33011P"/>
    <property type="match status" value="1"/>
</dbReference>
<dbReference type="HOGENOM" id="CLU_103067_0_0_6"/>
<dbReference type="InterPro" id="IPR027417">
    <property type="entry name" value="P-loop_NTPase"/>
</dbReference>
<accession>E1VCM6</accession>
<dbReference type="eggNOG" id="COG0563">
    <property type="taxonomic scope" value="Bacteria"/>
</dbReference>
<dbReference type="SUPFAM" id="SSF52540">
    <property type="entry name" value="P-loop containing nucleoside triphosphate hydrolases"/>
    <property type="match status" value="1"/>
</dbReference>
<protein>
    <submittedName>
        <fullName evidence="1">YqaC family protein</fullName>
    </submittedName>
</protein>
<evidence type="ECO:0000313" key="1">
    <source>
        <dbReference type="EMBL" id="CBV42381.1"/>
    </source>
</evidence>
<sequence length="171" mass="18961">MRILVTGAAGSGTSTLGRLLATRLGAVFQEADDIYWLDTTPPFQKKRSEEKRREMMSETIRDANFLVVAGSVMSWGEDIEDAFDAIVFLTAPARTRLERIKHRDIQQFGAVDPAFLEWAAQYDDGGMEGRSLARHNAWLAERSCPVLAIESIQEPDMLAQQVCDSLGLAQG</sequence>
<evidence type="ECO:0000313" key="2">
    <source>
        <dbReference type="Proteomes" id="UP000008707"/>
    </source>
</evidence>
<proteinExistence type="predicted"/>
<reference evidence="2" key="1">
    <citation type="journal article" date="2011" name="Environ. Microbiol.">
        <title>A blueprint of ectoine metabolism from the genome of the industrial producer Halomonas elongata DSM 2581(T).</title>
        <authorList>
            <person name="Schwibbert K."/>
            <person name="Marin-Sanguino A."/>
            <person name="Bagyan I."/>
            <person name="Heidrich G."/>
            <person name="Lentzen G."/>
            <person name="Seitz H."/>
            <person name="Rampp M."/>
            <person name="Schuster S.C."/>
            <person name="Klenk H.P."/>
            <person name="Pfeiffer F."/>
            <person name="Oesterhelt D."/>
            <person name="Kunte H.J."/>
        </authorList>
    </citation>
    <scope>NUCLEOTIDE SEQUENCE [LARGE SCALE GENOMIC DNA]</scope>
    <source>
        <strain evidence="2">ATCC 33173 / DSM 2581 / NBRC 15536 / NCIMB 2198 / 1H9</strain>
    </source>
</reference>
<name>E1VCM6_HALED</name>
<dbReference type="STRING" id="768066.HELO_2497"/>
<dbReference type="KEGG" id="hel:HELO_2497"/>
<dbReference type="EMBL" id="FN869568">
    <property type="protein sequence ID" value="CBV42381.1"/>
    <property type="molecule type" value="Genomic_DNA"/>
</dbReference>
<dbReference type="Pfam" id="PF13238">
    <property type="entry name" value="AAA_18"/>
    <property type="match status" value="1"/>
</dbReference>
<dbReference type="AlphaFoldDB" id="E1VCM6"/>